<keyword evidence="4" id="KW-0493">Microtubule</keyword>
<dbReference type="Pfam" id="PF04130">
    <property type="entry name" value="GCP_C_terminal"/>
    <property type="match status" value="2"/>
</dbReference>
<dbReference type="Proteomes" id="UP000291343">
    <property type="component" value="Unassembled WGS sequence"/>
</dbReference>
<feature type="domain" description="Gamma tubulin complex component C-terminal" evidence="7">
    <location>
        <begin position="617"/>
        <end position="822"/>
    </location>
</feature>
<evidence type="ECO:0000259" key="8">
    <source>
        <dbReference type="Pfam" id="PF17681"/>
    </source>
</evidence>
<dbReference type="GO" id="GO:0051225">
    <property type="term" value="P:spindle assembly"/>
    <property type="evidence" value="ECO:0007669"/>
    <property type="project" value="TreeGrafter"/>
</dbReference>
<dbReference type="GO" id="GO:0000930">
    <property type="term" value="C:gamma-tubulin complex"/>
    <property type="evidence" value="ECO:0007669"/>
    <property type="project" value="TreeGrafter"/>
</dbReference>
<feature type="domain" description="Gamma tubulin complex component C-terminal" evidence="7">
    <location>
        <begin position="547"/>
        <end position="604"/>
    </location>
</feature>
<keyword evidence="10" id="KW-1185">Reference proteome</keyword>
<evidence type="ECO:0000256" key="3">
    <source>
        <dbReference type="ARBA" id="ARBA00022490"/>
    </source>
</evidence>
<evidence type="ECO:0000313" key="9">
    <source>
        <dbReference type="EMBL" id="RZF36612.1"/>
    </source>
</evidence>
<proteinExistence type="inferred from homology"/>
<feature type="region of interest" description="Disordered" evidence="6">
    <location>
        <begin position="207"/>
        <end position="234"/>
    </location>
</feature>
<evidence type="ECO:0000259" key="7">
    <source>
        <dbReference type="Pfam" id="PF04130"/>
    </source>
</evidence>
<evidence type="ECO:0000256" key="4">
    <source>
        <dbReference type="ARBA" id="ARBA00022701"/>
    </source>
</evidence>
<organism evidence="9 10">
    <name type="scientific">Laodelphax striatellus</name>
    <name type="common">Small brown planthopper</name>
    <name type="synonym">Delphax striatella</name>
    <dbReference type="NCBI Taxonomy" id="195883"/>
    <lineage>
        <taxon>Eukaryota</taxon>
        <taxon>Metazoa</taxon>
        <taxon>Ecdysozoa</taxon>
        <taxon>Arthropoda</taxon>
        <taxon>Hexapoda</taxon>
        <taxon>Insecta</taxon>
        <taxon>Pterygota</taxon>
        <taxon>Neoptera</taxon>
        <taxon>Paraneoptera</taxon>
        <taxon>Hemiptera</taxon>
        <taxon>Auchenorrhyncha</taxon>
        <taxon>Fulgoroidea</taxon>
        <taxon>Delphacidae</taxon>
        <taxon>Criomorphinae</taxon>
        <taxon>Laodelphax</taxon>
    </lineage>
</organism>
<evidence type="ECO:0000256" key="1">
    <source>
        <dbReference type="ARBA" id="ARBA00004245"/>
    </source>
</evidence>
<dbReference type="GO" id="GO:0043015">
    <property type="term" value="F:gamma-tubulin binding"/>
    <property type="evidence" value="ECO:0007669"/>
    <property type="project" value="InterPro"/>
</dbReference>
<protein>
    <submittedName>
        <fullName evidence="9">Uncharacterized protein</fullName>
    </submittedName>
</protein>
<dbReference type="InParanoid" id="A0A482WTL3"/>
<evidence type="ECO:0000256" key="2">
    <source>
        <dbReference type="ARBA" id="ARBA00010337"/>
    </source>
</evidence>
<comment type="similarity">
    <text evidence="2">Belongs to the TUBGCP family.</text>
</comment>
<dbReference type="InterPro" id="IPR042241">
    <property type="entry name" value="GCP_C_sf"/>
</dbReference>
<reference evidence="9 10" key="1">
    <citation type="journal article" date="2017" name="Gigascience">
        <title>Genome sequence of the small brown planthopper, Laodelphax striatellus.</title>
        <authorList>
            <person name="Zhu J."/>
            <person name="Jiang F."/>
            <person name="Wang X."/>
            <person name="Yang P."/>
            <person name="Bao Y."/>
            <person name="Zhao W."/>
            <person name="Wang W."/>
            <person name="Lu H."/>
            <person name="Wang Q."/>
            <person name="Cui N."/>
            <person name="Li J."/>
            <person name="Chen X."/>
            <person name="Luo L."/>
            <person name="Yu J."/>
            <person name="Kang L."/>
            <person name="Cui F."/>
        </authorList>
    </citation>
    <scope>NUCLEOTIDE SEQUENCE [LARGE SCALE GENOMIC DNA]</scope>
    <source>
        <strain evidence="9">Lst14</strain>
    </source>
</reference>
<dbReference type="GO" id="GO:0005874">
    <property type="term" value="C:microtubule"/>
    <property type="evidence" value="ECO:0007669"/>
    <property type="project" value="UniProtKB-KW"/>
</dbReference>
<dbReference type="OrthoDB" id="5860513at2759"/>
<dbReference type="AlphaFoldDB" id="A0A482WTL3"/>
<dbReference type="GO" id="GO:0000922">
    <property type="term" value="C:spindle pole"/>
    <property type="evidence" value="ECO:0007669"/>
    <property type="project" value="InterPro"/>
</dbReference>
<comment type="caution">
    <text evidence="9">The sequence shown here is derived from an EMBL/GenBank/DDBJ whole genome shotgun (WGS) entry which is preliminary data.</text>
</comment>
<name>A0A482WTL3_LAOST</name>
<evidence type="ECO:0000256" key="5">
    <source>
        <dbReference type="ARBA" id="ARBA00023212"/>
    </source>
</evidence>
<dbReference type="STRING" id="195883.A0A482WTL3"/>
<feature type="domain" description="Gamma tubulin complex component protein N-terminal" evidence="8">
    <location>
        <begin position="247"/>
        <end position="544"/>
    </location>
</feature>
<dbReference type="Pfam" id="PF17681">
    <property type="entry name" value="GCP_N_terminal"/>
    <property type="match status" value="1"/>
</dbReference>
<dbReference type="SMR" id="A0A482WTL3"/>
<dbReference type="InterPro" id="IPR040457">
    <property type="entry name" value="GCP_C"/>
</dbReference>
<dbReference type="PANTHER" id="PTHR19302:SF14">
    <property type="entry name" value="GAMMA-TUBULIN COMPLEX COMPONENT 3"/>
    <property type="match status" value="1"/>
</dbReference>
<accession>A0A482WTL3</accession>
<dbReference type="EMBL" id="QKKF02026138">
    <property type="protein sequence ID" value="RZF36612.1"/>
    <property type="molecule type" value="Genomic_DNA"/>
</dbReference>
<keyword evidence="3" id="KW-0963">Cytoplasm</keyword>
<dbReference type="PANTHER" id="PTHR19302">
    <property type="entry name" value="GAMMA TUBULIN COMPLEX PROTEIN"/>
    <property type="match status" value="1"/>
</dbReference>
<gene>
    <name evidence="9" type="ORF">LSTR_LSTR007315</name>
</gene>
<comment type="subcellular location">
    <subcellularLocation>
        <location evidence="1">Cytoplasm</location>
        <location evidence="1">Cytoskeleton</location>
    </subcellularLocation>
</comment>
<sequence>MIKRESEKKGVNNMSNYESESSAVLARNLIKDLCRHLTNGLRNQEASMLYKKAIIRLAEFEISSLDNSTVSETDEFTIIENIKKILIGSKDDKITSISALSSFESCHRKLLRTGVIQNRSALLNFLLHMSETGKRAAPPSRLSSSAQPVAAASKQLSKSSGFFSRASHSDHVTSMDSMEQIYPPPPGGSSHHLSMESVASWTARSSRFADSPGSMADRPNSMGGQRGGQRATSTIPGRFEVSETVLIQELILCFQGIEGKVIRQDGQHGFKLDALARVAQPAIVLHLMELGYLHSRVRALCGVGGVGGAGGGTVMQGLVCGIRNELTEYYRSVANLHSELQQASYLHEVDSPLSEAETGYSSLSLRRLLVWAQQPLHTLQCLCDVAHACAARTGGAVITATQPFLDHGDPFRRARCTYLLTSALRPLFTLICHWMADGELLDPHNEFFVCVNHGCAAKDRWRNKFRLREELVPSVMSRRQAEVVLNTGKCTNFLNDICDADEQNAVTGCDDMLELLDPSSEIWSILEGAFLETSKLVLDVLVNKYKLFEHFRGLRLYMLLGQGDFYRYFLELVHPELKKSAVSVYHHNLMAIMETAMRQTNAQFEDADILGKIFSTSEQTYSQMFNFLWRLKRVNLGLSHTWKKQSLFLKRINRHRKQFSDMITATVQVRILTGEMVHYLHQVEYYIMFEVLECAWSAFSAQFQQAVSLEQKFSTQFRIINELVLELNRLADDFLACADAEFERKLERVRRIEAHGTDYTETADELRAEDAFCASLLSFRARTRLLTQSYQDVLKKLLLDLSSHAELNLQFLSSRLDFNEFYKRSDARLSESMKFRRCSDYVTFARTPLTAE</sequence>
<dbReference type="FunCoup" id="A0A482WTL3">
    <property type="interactions" value="1655"/>
</dbReference>
<dbReference type="Gene3D" id="1.20.120.1900">
    <property type="entry name" value="Gamma-tubulin complex, C-terminal domain"/>
    <property type="match status" value="2"/>
</dbReference>
<dbReference type="GO" id="GO:0000278">
    <property type="term" value="P:mitotic cell cycle"/>
    <property type="evidence" value="ECO:0007669"/>
    <property type="project" value="TreeGrafter"/>
</dbReference>
<evidence type="ECO:0000256" key="6">
    <source>
        <dbReference type="SAM" id="MobiDB-lite"/>
    </source>
</evidence>
<dbReference type="GO" id="GO:0031122">
    <property type="term" value="P:cytoplasmic microtubule organization"/>
    <property type="evidence" value="ECO:0007669"/>
    <property type="project" value="TreeGrafter"/>
</dbReference>
<evidence type="ECO:0000313" key="10">
    <source>
        <dbReference type="Proteomes" id="UP000291343"/>
    </source>
</evidence>
<dbReference type="GO" id="GO:0007020">
    <property type="term" value="P:microtubule nucleation"/>
    <property type="evidence" value="ECO:0007669"/>
    <property type="project" value="InterPro"/>
</dbReference>
<dbReference type="GO" id="GO:0051321">
    <property type="term" value="P:meiotic cell cycle"/>
    <property type="evidence" value="ECO:0007669"/>
    <property type="project" value="TreeGrafter"/>
</dbReference>
<keyword evidence="5" id="KW-0206">Cytoskeleton</keyword>
<dbReference type="GO" id="GO:0051011">
    <property type="term" value="F:microtubule minus-end binding"/>
    <property type="evidence" value="ECO:0007669"/>
    <property type="project" value="TreeGrafter"/>
</dbReference>
<dbReference type="InterPro" id="IPR007259">
    <property type="entry name" value="GCP"/>
</dbReference>
<dbReference type="InterPro" id="IPR041470">
    <property type="entry name" value="GCP_N"/>
</dbReference>